<comment type="caution">
    <text evidence="1">The sequence shown here is derived from an EMBL/GenBank/DDBJ whole genome shotgun (WGS) entry which is preliminary data.</text>
</comment>
<dbReference type="Proteomes" id="UP000324091">
    <property type="component" value="Chromosome 19"/>
</dbReference>
<accession>A0A5C6NSQ3</accession>
<name>A0A5C6NSQ3_9TELE</name>
<protein>
    <submittedName>
        <fullName evidence="1">Uncharacterized protein</fullName>
    </submittedName>
</protein>
<gene>
    <name evidence="1" type="ORF">D4764_19G0009190</name>
</gene>
<proteinExistence type="predicted"/>
<organism evidence="1 2">
    <name type="scientific">Takifugu flavidus</name>
    <name type="common">sansaifugu</name>
    <dbReference type="NCBI Taxonomy" id="433684"/>
    <lineage>
        <taxon>Eukaryota</taxon>
        <taxon>Metazoa</taxon>
        <taxon>Chordata</taxon>
        <taxon>Craniata</taxon>
        <taxon>Vertebrata</taxon>
        <taxon>Euteleostomi</taxon>
        <taxon>Actinopterygii</taxon>
        <taxon>Neopterygii</taxon>
        <taxon>Teleostei</taxon>
        <taxon>Neoteleostei</taxon>
        <taxon>Acanthomorphata</taxon>
        <taxon>Eupercaria</taxon>
        <taxon>Tetraodontiformes</taxon>
        <taxon>Tetradontoidea</taxon>
        <taxon>Tetraodontidae</taxon>
        <taxon>Takifugu</taxon>
    </lineage>
</organism>
<sequence length="86" mass="9928">MNYRQYISFTAGMRASGLPSSLSDPEEHKRIKRRPDEFKKLILEDLTEAYGQHKRDMEEHLFLDGTLPLQSACTPAVEASYPLMRN</sequence>
<evidence type="ECO:0000313" key="1">
    <source>
        <dbReference type="EMBL" id="TWW69120.1"/>
    </source>
</evidence>
<reference evidence="1 2" key="1">
    <citation type="submission" date="2019-04" db="EMBL/GenBank/DDBJ databases">
        <title>Chromosome genome assembly for Takifugu flavidus.</title>
        <authorList>
            <person name="Xiao S."/>
        </authorList>
    </citation>
    <scope>NUCLEOTIDE SEQUENCE [LARGE SCALE GENOMIC DNA]</scope>
    <source>
        <strain evidence="1">HTHZ2018</strain>
        <tissue evidence="1">Muscle</tissue>
    </source>
</reference>
<keyword evidence="2" id="KW-1185">Reference proteome</keyword>
<evidence type="ECO:0000313" key="2">
    <source>
        <dbReference type="Proteomes" id="UP000324091"/>
    </source>
</evidence>
<dbReference type="EMBL" id="RHFK02000011">
    <property type="protein sequence ID" value="TWW69120.1"/>
    <property type="molecule type" value="Genomic_DNA"/>
</dbReference>
<dbReference type="AlphaFoldDB" id="A0A5C6NSQ3"/>